<organism evidence="1 2">
    <name type="scientific">Dyadobacter beijingensis</name>
    <dbReference type="NCBI Taxonomy" id="365489"/>
    <lineage>
        <taxon>Bacteria</taxon>
        <taxon>Pseudomonadati</taxon>
        <taxon>Bacteroidota</taxon>
        <taxon>Cytophagia</taxon>
        <taxon>Cytophagales</taxon>
        <taxon>Spirosomataceae</taxon>
        <taxon>Dyadobacter</taxon>
    </lineage>
</organism>
<keyword evidence="2" id="KW-1185">Reference proteome</keyword>
<comment type="caution">
    <text evidence="1">The sequence shown here is derived from an EMBL/GenBank/DDBJ whole genome shotgun (WGS) entry which is preliminary data.</text>
</comment>
<proteinExistence type="predicted"/>
<dbReference type="EMBL" id="BMLI01000001">
    <property type="protein sequence ID" value="GGM86943.1"/>
    <property type="molecule type" value="Genomic_DNA"/>
</dbReference>
<protein>
    <submittedName>
        <fullName evidence="1">Uncharacterized protein</fullName>
    </submittedName>
</protein>
<sequence>MHANGRCRHAQDYTVDCVDGTHFTNAFNAGVFDVYTSADLKMDGAVDGVDGTLFNNSFNGGYFSILLNY</sequence>
<dbReference type="Proteomes" id="UP000632339">
    <property type="component" value="Unassembled WGS sequence"/>
</dbReference>
<evidence type="ECO:0000313" key="2">
    <source>
        <dbReference type="Proteomes" id="UP000632339"/>
    </source>
</evidence>
<gene>
    <name evidence="1" type="ORF">GCM10010967_19160</name>
</gene>
<name>A0ABQ2HPH5_9BACT</name>
<accession>A0ABQ2HPH5</accession>
<evidence type="ECO:0000313" key="1">
    <source>
        <dbReference type="EMBL" id="GGM86943.1"/>
    </source>
</evidence>
<reference evidence="2" key="1">
    <citation type="journal article" date="2019" name="Int. J. Syst. Evol. Microbiol.">
        <title>The Global Catalogue of Microorganisms (GCM) 10K type strain sequencing project: providing services to taxonomists for standard genome sequencing and annotation.</title>
        <authorList>
            <consortium name="The Broad Institute Genomics Platform"/>
            <consortium name="The Broad Institute Genome Sequencing Center for Infectious Disease"/>
            <person name="Wu L."/>
            <person name="Ma J."/>
        </authorList>
    </citation>
    <scope>NUCLEOTIDE SEQUENCE [LARGE SCALE GENOMIC DNA]</scope>
    <source>
        <strain evidence="2">CGMCC 1.6375</strain>
    </source>
</reference>